<dbReference type="AlphaFoldDB" id="A0AAW2T818"/>
<dbReference type="InterPro" id="IPR032528">
    <property type="entry name" value="Ribosom_S30AE_C"/>
</dbReference>
<evidence type="ECO:0000259" key="2">
    <source>
        <dbReference type="Pfam" id="PF16321"/>
    </source>
</evidence>
<proteinExistence type="inferred from homology"/>
<evidence type="ECO:0000313" key="3">
    <source>
        <dbReference type="EMBL" id="KAL0400530.1"/>
    </source>
</evidence>
<accession>A0AAW2T818</accession>
<protein>
    <submittedName>
        <fullName evidence="3">Ribosome-binding factor PSRP1, chloroplastic</fullName>
    </submittedName>
</protein>
<dbReference type="SUPFAM" id="SSF69754">
    <property type="entry name" value="Ribosome binding protein Y (YfiA homologue)"/>
    <property type="match status" value="1"/>
</dbReference>
<feature type="domain" description="Sigma 54 modulation/S30EA ribosomal protein C-terminal" evidence="2">
    <location>
        <begin position="216"/>
        <end position="269"/>
    </location>
</feature>
<dbReference type="GO" id="GO:0045900">
    <property type="term" value="P:negative regulation of translational elongation"/>
    <property type="evidence" value="ECO:0007669"/>
    <property type="project" value="TreeGrafter"/>
</dbReference>
<dbReference type="NCBIfam" id="TIGR00741">
    <property type="entry name" value="yfiA"/>
    <property type="match status" value="1"/>
</dbReference>
<organism evidence="3">
    <name type="scientific">Sesamum latifolium</name>
    <dbReference type="NCBI Taxonomy" id="2727402"/>
    <lineage>
        <taxon>Eukaryota</taxon>
        <taxon>Viridiplantae</taxon>
        <taxon>Streptophyta</taxon>
        <taxon>Embryophyta</taxon>
        <taxon>Tracheophyta</taxon>
        <taxon>Spermatophyta</taxon>
        <taxon>Magnoliopsida</taxon>
        <taxon>eudicotyledons</taxon>
        <taxon>Gunneridae</taxon>
        <taxon>Pentapetalae</taxon>
        <taxon>asterids</taxon>
        <taxon>lamiids</taxon>
        <taxon>Lamiales</taxon>
        <taxon>Pedaliaceae</taxon>
        <taxon>Sesamum</taxon>
    </lineage>
</organism>
<dbReference type="PANTHER" id="PTHR33231">
    <property type="entry name" value="30S RIBOSOMAL PROTEIN"/>
    <property type="match status" value="1"/>
</dbReference>
<dbReference type="InterPro" id="IPR050574">
    <property type="entry name" value="HPF/YfiA_ribosome-assoc"/>
</dbReference>
<dbReference type="Pfam" id="PF02482">
    <property type="entry name" value="Ribosomal_S30AE"/>
    <property type="match status" value="1"/>
</dbReference>
<dbReference type="HAMAP" id="MF_00839">
    <property type="entry name" value="HPF"/>
    <property type="match status" value="1"/>
</dbReference>
<dbReference type="FunFam" id="3.30.505.50:FF:000003">
    <property type="entry name" value="ribosome-binding factor PSRP1, chloroplastic"/>
    <property type="match status" value="1"/>
</dbReference>
<dbReference type="InterPro" id="IPR038416">
    <property type="entry name" value="Ribosom_S30AE_C_sf"/>
</dbReference>
<dbReference type="Gene3D" id="3.30.505.50">
    <property type="entry name" value="Sigma 54 modulation/S30EA ribosomal protein, C-terminal domain"/>
    <property type="match status" value="1"/>
</dbReference>
<dbReference type="CDD" id="cd00552">
    <property type="entry name" value="RaiA"/>
    <property type="match status" value="1"/>
</dbReference>
<dbReference type="EMBL" id="JACGWN010000015">
    <property type="protein sequence ID" value="KAL0400530.1"/>
    <property type="molecule type" value="Genomic_DNA"/>
</dbReference>
<keyword evidence="1" id="KW-0810">Translation regulation</keyword>
<gene>
    <name evidence="3" type="ORF">Slati_4082900</name>
</gene>
<reference evidence="3" key="2">
    <citation type="journal article" date="2024" name="Plant">
        <title>Genomic evolution and insights into agronomic trait innovations of Sesamum species.</title>
        <authorList>
            <person name="Miao H."/>
            <person name="Wang L."/>
            <person name="Qu L."/>
            <person name="Liu H."/>
            <person name="Sun Y."/>
            <person name="Le M."/>
            <person name="Wang Q."/>
            <person name="Wei S."/>
            <person name="Zheng Y."/>
            <person name="Lin W."/>
            <person name="Duan Y."/>
            <person name="Cao H."/>
            <person name="Xiong S."/>
            <person name="Wang X."/>
            <person name="Wei L."/>
            <person name="Li C."/>
            <person name="Ma Q."/>
            <person name="Ju M."/>
            <person name="Zhao R."/>
            <person name="Li G."/>
            <person name="Mu C."/>
            <person name="Tian Q."/>
            <person name="Mei H."/>
            <person name="Zhang T."/>
            <person name="Gao T."/>
            <person name="Zhang H."/>
        </authorList>
    </citation>
    <scope>NUCLEOTIDE SEQUENCE</scope>
    <source>
        <strain evidence="3">KEN1</strain>
    </source>
</reference>
<dbReference type="InterPro" id="IPR036567">
    <property type="entry name" value="RHF-like"/>
</dbReference>
<dbReference type="PANTHER" id="PTHR33231:SF1">
    <property type="entry name" value="30S RIBOSOMAL PROTEIN"/>
    <property type="match status" value="1"/>
</dbReference>
<dbReference type="InterPro" id="IPR034694">
    <property type="entry name" value="HPF_long/plastid"/>
</dbReference>
<sequence>MATLFAAPCIQKGFVNHQHHVSCSTSSSFALSSTFSCSSNSPPLLSSSQNSSFLGLGFKAHEMVVVRIGSKRSFGVKMSWDGPLSSVKLILQGKNLELTPTVKSYVEEKLGKAVQKHSHLVREVDVRLSVTLFTKKHGVVRAEEDAESLYGSIDLVSSIIQRKLRKIKEKDSDRGRHMKGFDRLKVREPGALAVAEDIETVPDEGDEEDDEETVIDEIVRTKYFDMPPLTVSEAIEQLENLDHDFYGFRNEETGEINIVYRRKAGGYGLIIPKRNGETEKLEPVVVDSAVN</sequence>
<dbReference type="Gene3D" id="3.30.160.100">
    <property type="entry name" value="Ribosome hibernation promotion factor-like"/>
    <property type="match status" value="1"/>
</dbReference>
<dbReference type="InterPro" id="IPR003489">
    <property type="entry name" value="RHF/RaiA"/>
</dbReference>
<dbReference type="GO" id="GO:0022627">
    <property type="term" value="C:cytosolic small ribosomal subunit"/>
    <property type="evidence" value="ECO:0007669"/>
    <property type="project" value="TreeGrafter"/>
</dbReference>
<evidence type="ECO:0000256" key="1">
    <source>
        <dbReference type="ARBA" id="ARBA00022845"/>
    </source>
</evidence>
<reference evidence="3" key="1">
    <citation type="submission" date="2020-06" db="EMBL/GenBank/DDBJ databases">
        <authorList>
            <person name="Li T."/>
            <person name="Hu X."/>
            <person name="Zhang T."/>
            <person name="Song X."/>
            <person name="Zhang H."/>
            <person name="Dai N."/>
            <person name="Sheng W."/>
            <person name="Hou X."/>
            <person name="Wei L."/>
        </authorList>
    </citation>
    <scope>NUCLEOTIDE SEQUENCE</scope>
    <source>
        <strain evidence="3">KEN1</strain>
        <tissue evidence="3">Leaf</tissue>
    </source>
</reference>
<name>A0AAW2T818_9LAMI</name>
<dbReference type="GO" id="GO:0043024">
    <property type="term" value="F:ribosomal small subunit binding"/>
    <property type="evidence" value="ECO:0007669"/>
    <property type="project" value="TreeGrafter"/>
</dbReference>
<dbReference type="Pfam" id="PF16321">
    <property type="entry name" value="Ribosom_S30AE_C"/>
    <property type="match status" value="1"/>
</dbReference>
<comment type="caution">
    <text evidence="3">The sequence shown here is derived from an EMBL/GenBank/DDBJ whole genome shotgun (WGS) entry which is preliminary data.</text>
</comment>